<evidence type="ECO:0000313" key="1">
    <source>
        <dbReference type="EMBL" id="KAH0564133.1"/>
    </source>
</evidence>
<keyword evidence="2" id="KW-1185">Reference proteome</keyword>
<proteinExistence type="predicted"/>
<organism evidence="1 2">
    <name type="scientific">Cotesia glomerata</name>
    <name type="common">Lepidopteran parasitic wasp</name>
    <name type="synonym">Apanteles glomeratus</name>
    <dbReference type="NCBI Taxonomy" id="32391"/>
    <lineage>
        <taxon>Eukaryota</taxon>
        <taxon>Metazoa</taxon>
        <taxon>Ecdysozoa</taxon>
        <taxon>Arthropoda</taxon>
        <taxon>Hexapoda</taxon>
        <taxon>Insecta</taxon>
        <taxon>Pterygota</taxon>
        <taxon>Neoptera</taxon>
        <taxon>Endopterygota</taxon>
        <taxon>Hymenoptera</taxon>
        <taxon>Apocrita</taxon>
        <taxon>Ichneumonoidea</taxon>
        <taxon>Braconidae</taxon>
        <taxon>Microgastrinae</taxon>
        <taxon>Cotesia</taxon>
    </lineage>
</organism>
<gene>
    <name evidence="1" type="ORF">KQX54_009658</name>
</gene>
<accession>A0AAV7J0E4</accession>
<name>A0AAV7J0E4_COTGL</name>
<evidence type="ECO:0000313" key="2">
    <source>
        <dbReference type="Proteomes" id="UP000826195"/>
    </source>
</evidence>
<sequence>MSYFYPRHSAEGFFREKFSSEVKKCSLAGNYPLAGLISELIARMMPNSFRIVDSIHVDLNDWTPSFLVHCSELYIHSSVLAVLILAYNIVGASGEEENTPLCDMLSDNRMFYAVCCMLCITNDPKMHRLHLDFTPC</sequence>
<dbReference type="EMBL" id="JAHXZJ010000002">
    <property type="protein sequence ID" value="KAH0564133.1"/>
    <property type="molecule type" value="Genomic_DNA"/>
</dbReference>
<reference evidence="1 2" key="1">
    <citation type="journal article" date="2021" name="J. Hered.">
        <title>A chromosome-level genome assembly of the parasitoid wasp, Cotesia glomerata (Hymenoptera: Braconidae).</title>
        <authorList>
            <person name="Pinto B.J."/>
            <person name="Weis J.J."/>
            <person name="Gamble T."/>
            <person name="Ode P.J."/>
            <person name="Paul R."/>
            <person name="Zaspel J.M."/>
        </authorList>
    </citation>
    <scope>NUCLEOTIDE SEQUENCE [LARGE SCALE GENOMIC DNA]</scope>
    <source>
        <strain evidence="1">CgM1</strain>
    </source>
</reference>
<protein>
    <submittedName>
        <fullName evidence="1">Uncharacterized protein</fullName>
    </submittedName>
</protein>
<dbReference type="AlphaFoldDB" id="A0AAV7J0E4"/>
<comment type="caution">
    <text evidence="1">The sequence shown here is derived from an EMBL/GenBank/DDBJ whole genome shotgun (WGS) entry which is preliminary data.</text>
</comment>
<dbReference type="Proteomes" id="UP000826195">
    <property type="component" value="Unassembled WGS sequence"/>
</dbReference>